<comment type="caution">
    <text evidence="11">Lacks conserved residue(s) required for the propagation of feature annotation.</text>
</comment>
<name>A0A913X4P8_EXADI</name>
<protein>
    <recommendedName>
        <fullName evidence="3 11">NAD(P)H-hydrate epimerase</fullName>
        <ecNumber evidence="3 11">5.1.99.6</ecNumber>
    </recommendedName>
    <alternativeName>
        <fullName evidence="10 11">NAD(P)HX epimerase</fullName>
    </alternativeName>
</protein>
<keyword evidence="5 11" id="KW-0547">Nucleotide-binding</keyword>
<keyword evidence="14" id="KW-1185">Reference proteome</keyword>
<keyword evidence="4 11" id="KW-0479">Metal-binding</keyword>
<evidence type="ECO:0000256" key="6">
    <source>
        <dbReference type="ARBA" id="ARBA00022857"/>
    </source>
</evidence>
<reference evidence="13" key="1">
    <citation type="submission" date="2022-11" db="UniProtKB">
        <authorList>
            <consortium name="EnsemblMetazoa"/>
        </authorList>
    </citation>
    <scope>IDENTIFICATION</scope>
</reference>
<feature type="binding site" evidence="11">
    <location>
        <position position="102"/>
    </location>
    <ligand>
        <name>K(+)</name>
        <dbReference type="ChEBI" id="CHEBI:29103"/>
    </ligand>
</feature>
<dbReference type="Gene3D" id="3.40.50.10260">
    <property type="entry name" value="YjeF N-terminal domain"/>
    <property type="match status" value="1"/>
</dbReference>
<dbReference type="PANTHER" id="PTHR13232">
    <property type="entry name" value="NAD(P)H-HYDRATE EPIMERASE"/>
    <property type="match status" value="1"/>
</dbReference>
<feature type="binding site" evidence="11">
    <location>
        <position position="199"/>
    </location>
    <ligand>
        <name>(6S)-NADPHX</name>
        <dbReference type="ChEBI" id="CHEBI:64076"/>
    </ligand>
</feature>
<dbReference type="Proteomes" id="UP000887567">
    <property type="component" value="Unplaced"/>
</dbReference>
<evidence type="ECO:0000259" key="12">
    <source>
        <dbReference type="PROSITE" id="PS51385"/>
    </source>
</evidence>
<feature type="binding site" evidence="11">
    <location>
        <position position="202"/>
    </location>
    <ligand>
        <name>K(+)</name>
        <dbReference type="ChEBI" id="CHEBI:29103"/>
    </ligand>
</feature>
<evidence type="ECO:0000256" key="9">
    <source>
        <dbReference type="ARBA" id="ARBA00023235"/>
    </source>
</evidence>
<dbReference type="GO" id="GO:0000166">
    <property type="term" value="F:nucleotide binding"/>
    <property type="evidence" value="ECO:0007669"/>
    <property type="project" value="UniProtKB-KW"/>
</dbReference>
<dbReference type="GO" id="GO:0046872">
    <property type="term" value="F:metal ion binding"/>
    <property type="evidence" value="ECO:0007669"/>
    <property type="project" value="UniProtKB-KW"/>
</dbReference>
<feature type="binding site" evidence="11">
    <location>
        <begin position="170"/>
        <end position="176"/>
    </location>
    <ligand>
        <name>(6S)-NADPHX</name>
        <dbReference type="ChEBI" id="CHEBI:64076"/>
    </ligand>
</feature>
<evidence type="ECO:0000256" key="3">
    <source>
        <dbReference type="ARBA" id="ARBA00012228"/>
    </source>
</evidence>
<dbReference type="GO" id="GO:0052856">
    <property type="term" value="F:NAD(P)HX epimerase activity"/>
    <property type="evidence" value="ECO:0007669"/>
    <property type="project" value="UniProtKB-UniRule"/>
</dbReference>
<dbReference type="InterPro" id="IPR004443">
    <property type="entry name" value="YjeF_N_dom"/>
</dbReference>
<comment type="function">
    <text evidence="11">Catalyzes the epimerization of the S- and R-forms of NAD(P)HX, a damaged form of NAD(P)H that is a result of enzymatic or heat-dependent hydration. This is a prerequisite for the S-specific NAD(P)H-hydrate dehydratase to allow the repair of both epimers of NAD(P)HX.</text>
</comment>
<evidence type="ECO:0000256" key="5">
    <source>
        <dbReference type="ARBA" id="ARBA00022741"/>
    </source>
</evidence>
<keyword evidence="7 11" id="KW-0630">Potassium</keyword>
<evidence type="ECO:0000256" key="2">
    <source>
        <dbReference type="ARBA" id="ARBA00000909"/>
    </source>
</evidence>
<dbReference type="GeneID" id="110237268"/>
<dbReference type="PROSITE" id="PS51385">
    <property type="entry name" value="YJEF_N"/>
    <property type="match status" value="1"/>
</dbReference>
<evidence type="ECO:0000256" key="4">
    <source>
        <dbReference type="ARBA" id="ARBA00022723"/>
    </source>
</evidence>
<dbReference type="Pfam" id="PF03853">
    <property type="entry name" value="YjeF_N"/>
    <property type="match status" value="1"/>
</dbReference>
<feature type="binding site" evidence="11">
    <location>
        <begin position="101"/>
        <end position="105"/>
    </location>
    <ligand>
        <name>(6S)-NADPHX</name>
        <dbReference type="ChEBI" id="CHEBI:64076"/>
    </ligand>
</feature>
<dbReference type="GO" id="GO:0005739">
    <property type="term" value="C:mitochondrion"/>
    <property type="evidence" value="ECO:0007669"/>
    <property type="project" value="TreeGrafter"/>
</dbReference>
<dbReference type="InterPro" id="IPR036652">
    <property type="entry name" value="YjeF_N_dom_sf"/>
</dbReference>
<evidence type="ECO:0000256" key="11">
    <source>
        <dbReference type="HAMAP-Rule" id="MF_03159"/>
    </source>
</evidence>
<dbReference type="PANTHER" id="PTHR13232:SF10">
    <property type="entry name" value="NAD(P)H-HYDRATE EPIMERASE"/>
    <property type="match status" value="1"/>
</dbReference>
<organism evidence="13 14">
    <name type="scientific">Exaiptasia diaphana</name>
    <name type="common">Tropical sea anemone</name>
    <name type="synonym">Aiptasia pulchella</name>
    <dbReference type="NCBI Taxonomy" id="2652724"/>
    <lineage>
        <taxon>Eukaryota</taxon>
        <taxon>Metazoa</taxon>
        <taxon>Cnidaria</taxon>
        <taxon>Anthozoa</taxon>
        <taxon>Hexacorallia</taxon>
        <taxon>Actiniaria</taxon>
        <taxon>Aiptasiidae</taxon>
        <taxon>Exaiptasia</taxon>
    </lineage>
</organism>
<dbReference type="KEGG" id="epa:110237268"/>
<feature type="binding site" evidence="11">
    <location>
        <position position="166"/>
    </location>
    <ligand>
        <name>K(+)</name>
        <dbReference type="ChEBI" id="CHEBI:29103"/>
    </ligand>
</feature>
<evidence type="ECO:0000313" key="14">
    <source>
        <dbReference type="Proteomes" id="UP000887567"/>
    </source>
</evidence>
<dbReference type="FunFam" id="3.40.50.10260:FF:000002">
    <property type="entry name" value="NAD(P)H-hydrate epimerase"/>
    <property type="match status" value="1"/>
</dbReference>
<dbReference type="AlphaFoldDB" id="A0A913X4P8"/>
<dbReference type="NCBIfam" id="TIGR00197">
    <property type="entry name" value="yjeF_nterm"/>
    <property type="match status" value="1"/>
</dbReference>
<comment type="catalytic activity">
    <reaction evidence="2 11">
        <text>(6R)-NADPHX = (6S)-NADPHX</text>
        <dbReference type="Rhea" id="RHEA:32227"/>
        <dbReference type="ChEBI" id="CHEBI:64076"/>
        <dbReference type="ChEBI" id="CHEBI:64077"/>
        <dbReference type="EC" id="5.1.99.6"/>
    </reaction>
</comment>
<dbReference type="HAMAP" id="MF_01966">
    <property type="entry name" value="NADHX_epimerase"/>
    <property type="match status" value="1"/>
</dbReference>
<evidence type="ECO:0000256" key="7">
    <source>
        <dbReference type="ARBA" id="ARBA00022958"/>
    </source>
</evidence>
<dbReference type="EC" id="5.1.99.6" evidence="3 11"/>
<evidence type="ECO:0000313" key="13">
    <source>
        <dbReference type="EnsemblMetazoa" id="XP_020898519.2"/>
    </source>
</evidence>
<proteinExistence type="inferred from homology"/>
<evidence type="ECO:0000256" key="1">
    <source>
        <dbReference type="ARBA" id="ARBA00000013"/>
    </source>
</evidence>
<dbReference type="OrthoDB" id="10064708at2759"/>
<keyword evidence="6" id="KW-0521">NADP</keyword>
<dbReference type="EnsemblMetazoa" id="XM_021042860.2">
    <property type="protein sequence ID" value="XP_020898519.2"/>
    <property type="gene ID" value="LOC110237268"/>
</dbReference>
<sequence length="270" mass="30244">MLKSCAVVVLSVLMFIFLRFIPKFSTVPASFRLFSSSRVIMKYLNQTEAQNIDQELFNEYAFSVDQLMELAGLSVAVALAKSYPSKDSENNKVLVASGPGNNGGDGLVAARHLKMFGFQPFIFYPKRPNKPLMNNLVTQCQNMDIPFLDTLPSSHDITNNYKLVVDAIFGFSFKGSVRAPFDDVLKTFKDIEIPLCSVDVPSGWDVEQGNPDGLQPDFLISLTAPKLCAKHFKGRYHWLGGRFIPKALYEKYDLHLPEYPGTDPCVLIEE</sequence>
<comment type="cofactor">
    <cofactor evidence="11">
        <name>K(+)</name>
        <dbReference type="ChEBI" id="CHEBI:29103"/>
    </cofactor>
    <text evidence="11">Binds 1 potassium ion per subunit.</text>
</comment>
<evidence type="ECO:0000256" key="8">
    <source>
        <dbReference type="ARBA" id="ARBA00023027"/>
    </source>
</evidence>
<evidence type="ECO:0000256" key="10">
    <source>
        <dbReference type="ARBA" id="ARBA00041210"/>
    </source>
</evidence>
<comment type="catalytic activity">
    <reaction evidence="1 11">
        <text>(6R)-NADHX = (6S)-NADHX</text>
        <dbReference type="Rhea" id="RHEA:32215"/>
        <dbReference type="ChEBI" id="CHEBI:64074"/>
        <dbReference type="ChEBI" id="CHEBI:64075"/>
        <dbReference type="EC" id="5.1.99.6"/>
    </reaction>
</comment>
<dbReference type="OMA" id="SMFRGRY"/>
<feature type="domain" description="YjeF N-terminal" evidence="12">
    <location>
        <begin position="49"/>
        <end position="250"/>
    </location>
</feature>
<dbReference type="SUPFAM" id="SSF64153">
    <property type="entry name" value="YjeF N-terminal domain-like"/>
    <property type="match status" value="1"/>
</dbReference>
<dbReference type="InterPro" id="IPR032976">
    <property type="entry name" value="YJEFN_prot_NAXE-like"/>
</dbReference>
<dbReference type="RefSeq" id="XP_020898519.2">
    <property type="nucleotide sequence ID" value="XM_021042860.2"/>
</dbReference>
<comment type="similarity">
    <text evidence="11">Belongs to the NnrE/AIBP family.</text>
</comment>
<keyword evidence="9 11" id="KW-0413">Isomerase</keyword>
<accession>A0A913X4P8</accession>
<keyword evidence="8 11" id="KW-0520">NAD</keyword>